<dbReference type="Proteomes" id="UP000000851">
    <property type="component" value="Chromosome"/>
</dbReference>
<evidence type="ECO:0000259" key="1">
    <source>
        <dbReference type="Pfam" id="PF00587"/>
    </source>
</evidence>
<keyword evidence="2" id="KW-0030">Aminoacyl-tRNA synthetase</keyword>
<organism evidence="2 3">
    <name type="scientific">Catenulispora acidiphila (strain DSM 44928 / JCM 14897 / NBRC 102108 / NRRL B-24433 / ID139908)</name>
    <dbReference type="NCBI Taxonomy" id="479433"/>
    <lineage>
        <taxon>Bacteria</taxon>
        <taxon>Bacillati</taxon>
        <taxon>Actinomycetota</taxon>
        <taxon>Actinomycetes</taxon>
        <taxon>Catenulisporales</taxon>
        <taxon>Catenulisporaceae</taxon>
        <taxon>Catenulispora</taxon>
    </lineage>
</organism>
<dbReference type="eggNOG" id="COG0172">
    <property type="taxonomic scope" value="Bacteria"/>
</dbReference>
<dbReference type="STRING" id="479433.Caci_0532"/>
<dbReference type="Pfam" id="PF00587">
    <property type="entry name" value="tRNA-synt_2b"/>
    <property type="match status" value="1"/>
</dbReference>
<accession>C7PXC4</accession>
<dbReference type="AlphaFoldDB" id="C7PXC4"/>
<dbReference type="Gene3D" id="3.30.930.10">
    <property type="entry name" value="Bira Bifunctional Protein, Domain 2"/>
    <property type="match status" value="1"/>
</dbReference>
<protein>
    <submittedName>
        <fullName evidence="2">tRNA synthetase class II (G H P and S)</fullName>
    </submittedName>
</protein>
<sequence length="282" mass="30885">MANKTESAGTDRGLAVLRARDLELRDAIDAVVLSWAAEAGAARTAYPPLLRTSDLAALDYWVNFPHLALLAVGADAGREKELAAADHSVIAPELLAPAEYALPSAACYSAYLDLSGTRLDGAHKITTVATCFRRENHFEGLRRLLSFTMREVVCVGNREAVLEHASSFKKRVGEFARRLGLPLEVQAATDPFFEKDAARTLMQQLFPVKEEFVFGGGLAIASVNFHRNFFGERCDIRLADGSPAFTSCVAFGLERWLAALTERFGRDDPALPERIAEAARWT</sequence>
<reference evidence="2 3" key="1">
    <citation type="journal article" date="2009" name="Stand. Genomic Sci.">
        <title>Complete genome sequence of Catenulispora acidiphila type strain (ID 139908).</title>
        <authorList>
            <person name="Copeland A."/>
            <person name="Lapidus A."/>
            <person name="Glavina Del Rio T."/>
            <person name="Nolan M."/>
            <person name="Lucas S."/>
            <person name="Chen F."/>
            <person name="Tice H."/>
            <person name="Cheng J.F."/>
            <person name="Bruce D."/>
            <person name="Goodwin L."/>
            <person name="Pitluck S."/>
            <person name="Mikhailova N."/>
            <person name="Pati A."/>
            <person name="Ivanova N."/>
            <person name="Mavromatis K."/>
            <person name="Chen A."/>
            <person name="Palaniappan K."/>
            <person name="Chain P."/>
            <person name="Land M."/>
            <person name="Hauser L."/>
            <person name="Chang Y.J."/>
            <person name="Jeffries C.D."/>
            <person name="Chertkov O."/>
            <person name="Brettin T."/>
            <person name="Detter J.C."/>
            <person name="Han C."/>
            <person name="Ali Z."/>
            <person name="Tindall B.J."/>
            <person name="Goker M."/>
            <person name="Bristow J."/>
            <person name="Eisen J.A."/>
            <person name="Markowitz V."/>
            <person name="Hugenholtz P."/>
            <person name="Kyrpides N.C."/>
            <person name="Klenk H.P."/>
        </authorList>
    </citation>
    <scope>NUCLEOTIDE SEQUENCE [LARGE SCALE GENOMIC DNA]</scope>
    <source>
        <strain evidence="3">DSM 44928 / JCM 14897 / NBRC 102108 / NRRL B-24433 / ID139908</strain>
    </source>
</reference>
<dbReference type="InParanoid" id="C7PXC4"/>
<gene>
    <name evidence="2" type="ordered locus">Caci_0532</name>
</gene>
<dbReference type="SUPFAM" id="SSF55681">
    <property type="entry name" value="Class II aaRS and biotin synthetases"/>
    <property type="match status" value="1"/>
</dbReference>
<dbReference type="GO" id="GO:0006418">
    <property type="term" value="P:tRNA aminoacylation for protein translation"/>
    <property type="evidence" value="ECO:0007669"/>
    <property type="project" value="InterPro"/>
</dbReference>
<dbReference type="KEGG" id="cai:Caci_0532"/>
<keyword evidence="3" id="KW-1185">Reference proteome</keyword>
<dbReference type="InterPro" id="IPR002314">
    <property type="entry name" value="aa-tRNA-synt_IIb"/>
</dbReference>
<name>C7PXC4_CATAD</name>
<keyword evidence="2" id="KW-0436">Ligase</keyword>
<dbReference type="EMBL" id="CP001700">
    <property type="protein sequence ID" value="ACU69475.1"/>
    <property type="molecule type" value="Genomic_DNA"/>
</dbReference>
<dbReference type="HOGENOM" id="CLU_054340_1_0_11"/>
<proteinExistence type="predicted"/>
<evidence type="ECO:0000313" key="2">
    <source>
        <dbReference type="EMBL" id="ACU69475.1"/>
    </source>
</evidence>
<dbReference type="OrthoDB" id="583154at2"/>
<dbReference type="GO" id="GO:0004812">
    <property type="term" value="F:aminoacyl-tRNA ligase activity"/>
    <property type="evidence" value="ECO:0007669"/>
    <property type="project" value="UniProtKB-KW"/>
</dbReference>
<dbReference type="GO" id="GO:0005524">
    <property type="term" value="F:ATP binding"/>
    <property type="evidence" value="ECO:0007669"/>
    <property type="project" value="InterPro"/>
</dbReference>
<feature type="domain" description="Aminoacyl-tRNA synthetase class II (G/ P/ S/T)" evidence="1">
    <location>
        <begin position="124"/>
        <end position="263"/>
    </location>
</feature>
<evidence type="ECO:0000313" key="3">
    <source>
        <dbReference type="Proteomes" id="UP000000851"/>
    </source>
</evidence>
<dbReference type="RefSeq" id="WP_012784770.1">
    <property type="nucleotide sequence ID" value="NC_013131.1"/>
</dbReference>
<dbReference type="InterPro" id="IPR045864">
    <property type="entry name" value="aa-tRNA-synth_II/BPL/LPL"/>
</dbReference>